<feature type="domain" description="F-box" evidence="1">
    <location>
        <begin position="11"/>
        <end position="52"/>
    </location>
</feature>
<dbReference type="AlphaFoldDB" id="A0A6A1VSA1"/>
<evidence type="ECO:0000313" key="2">
    <source>
        <dbReference type="EMBL" id="KAB1214437.1"/>
    </source>
</evidence>
<comment type="caution">
    <text evidence="3">The sequence shown here is derived from an EMBL/GenBank/DDBJ whole genome shotgun (WGS) entry which is preliminary data.</text>
</comment>
<protein>
    <recommendedName>
        <fullName evidence="1">F-box domain-containing protein</fullName>
    </recommendedName>
</protein>
<dbReference type="SUPFAM" id="SSF81383">
    <property type="entry name" value="F-box domain"/>
    <property type="match status" value="1"/>
</dbReference>
<reference evidence="3" key="3">
    <citation type="submission" date="2019-09" db="EMBL/GenBank/DDBJ databases">
        <authorList>
            <person name="Gao Z."/>
        </authorList>
    </citation>
    <scope>NUCLEOTIDE SEQUENCE</scope>
    <source>
        <tissue evidence="3">Leaves</tissue>
    </source>
</reference>
<proteinExistence type="predicted"/>
<evidence type="ECO:0000313" key="4">
    <source>
        <dbReference type="Proteomes" id="UP000516437"/>
    </source>
</evidence>
<dbReference type="SMART" id="SM00256">
    <property type="entry name" value="FBOX"/>
    <property type="match status" value="1"/>
</dbReference>
<accession>A0A6A1VSA1</accession>
<evidence type="ECO:0000259" key="1">
    <source>
        <dbReference type="SMART" id="SM00256"/>
    </source>
</evidence>
<dbReference type="Pfam" id="PF12937">
    <property type="entry name" value="F-box-like"/>
    <property type="match status" value="1"/>
</dbReference>
<dbReference type="PANTHER" id="PTHR39741">
    <property type="entry name" value="F-BOX DOMAIN CONTAINING PROTEIN, EXPRESSED"/>
    <property type="match status" value="1"/>
</dbReference>
<dbReference type="OrthoDB" id="63379at2759"/>
<keyword evidence="4" id="KW-1185">Reference proteome</keyword>
<organism evidence="3 4">
    <name type="scientific">Morella rubra</name>
    <name type="common">Chinese bayberry</name>
    <dbReference type="NCBI Taxonomy" id="262757"/>
    <lineage>
        <taxon>Eukaryota</taxon>
        <taxon>Viridiplantae</taxon>
        <taxon>Streptophyta</taxon>
        <taxon>Embryophyta</taxon>
        <taxon>Tracheophyta</taxon>
        <taxon>Spermatophyta</taxon>
        <taxon>Magnoliopsida</taxon>
        <taxon>eudicotyledons</taxon>
        <taxon>Gunneridae</taxon>
        <taxon>Pentapetalae</taxon>
        <taxon>rosids</taxon>
        <taxon>fabids</taxon>
        <taxon>Fagales</taxon>
        <taxon>Myricaceae</taxon>
        <taxon>Morella</taxon>
    </lineage>
</organism>
<dbReference type="InterPro" id="IPR036047">
    <property type="entry name" value="F-box-like_dom_sf"/>
</dbReference>
<reference evidence="3 4" key="2">
    <citation type="journal article" date="2019" name="Plant Biotechnol. J.">
        <title>The red bayberry genome and genetic basis of sex determination.</title>
        <authorList>
            <person name="Jia H.M."/>
            <person name="Jia H.J."/>
            <person name="Cai Q.L."/>
            <person name="Wang Y."/>
            <person name="Zhao H.B."/>
            <person name="Yang W.F."/>
            <person name="Wang G.Y."/>
            <person name="Li Y.H."/>
            <person name="Zhan D.L."/>
            <person name="Shen Y.T."/>
            <person name="Niu Q.F."/>
            <person name="Chang L."/>
            <person name="Qiu J."/>
            <person name="Zhao L."/>
            <person name="Xie H.B."/>
            <person name="Fu W.Y."/>
            <person name="Jin J."/>
            <person name="Li X.W."/>
            <person name="Jiao Y."/>
            <person name="Zhou C.C."/>
            <person name="Tu T."/>
            <person name="Chai C.Y."/>
            <person name="Gao J.L."/>
            <person name="Fan L.J."/>
            <person name="van de Weg E."/>
            <person name="Wang J.Y."/>
            <person name="Gao Z.S."/>
        </authorList>
    </citation>
    <scope>NUCLEOTIDE SEQUENCE [LARGE SCALE GENOMIC DNA]</scope>
    <source>
        <tissue evidence="3">Leaves</tissue>
    </source>
</reference>
<reference evidence="3" key="1">
    <citation type="submission" date="2018-07" db="EMBL/GenBank/DDBJ databases">
        <authorList>
            <person name="Gao Z.-S."/>
            <person name="Jia H.-M."/>
            <person name="Jia H.-J."/>
            <person name="Cai Q.-L."/>
            <person name="Wang Y."/>
            <person name="Zhao H.-B."/>
        </authorList>
    </citation>
    <scope>NUCLEOTIDE SEQUENCE</scope>
    <source>
        <tissue evidence="3">Leaves</tissue>
    </source>
</reference>
<dbReference type="EMBL" id="RXIC02000023">
    <property type="protein sequence ID" value="KAB1214438.1"/>
    <property type="molecule type" value="Genomic_DNA"/>
</dbReference>
<dbReference type="PANTHER" id="PTHR39741:SF14">
    <property type="entry name" value="F-BOX DOMAIN-CONTAINING PROTEIN"/>
    <property type="match status" value="1"/>
</dbReference>
<sequence>MEACMDFLDQLVPDISLKILMYLDDPSDLVRVSSVSRAWRHFVIANGVLKQFCLRMFPQLSRVAHVIELNKCKAEEPEEVGSSYSSEWESLERDHQVYAHLAGVCTSFLVGDCISKAICASSTDNYPQESIDNTLQPADIVARMPSYWSSKGQTNPAVPETLTYNLVNEFCVISEINMRPFQAYFQLGSPIYSAKSVRFRMGHSKIPADLGNDHLSGVSAGSADDKFIWTYTSQEFPMAQESCLQKFKLPEPVLCVGGILQIELLGRVQRQEMDGLFYICVSYVQVVGQSLSPVFGVEILEPSGKFVLKHDMLCKFHAKSSIPENQHENTDGDLQRHLIDWQHILDMLQGNGVIEIDELEMGEEEDE</sequence>
<dbReference type="Gene3D" id="1.20.1280.50">
    <property type="match status" value="1"/>
</dbReference>
<dbReference type="EMBL" id="RXIC02000023">
    <property type="protein sequence ID" value="KAB1214437.1"/>
    <property type="molecule type" value="Genomic_DNA"/>
</dbReference>
<name>A0A6A1VSA1_9ROSI</name>
<gene>
    <name evidence="2" type="ORF">CJ030_MR5G003247</name>
    <name evidence="3" type="ORF">CJ030_MR5G003248</name>
</gene>
<evidence type="ECO:0000313" key="3">
    <source>
        <dbReference type="EMBL" id="KAB1214438.1"/>
    </source>
</evidence>
<dbReference type="InterPro" id="IPR001810">
    <property type="entry name" value="F-box_dom"/>
</dbReference>
<dbReference type="InterPro" id="IPR055336">
    <property type="entry name" value="At4g00755-like"/>
</dbReference>
<dbReference type="Proteomes" id="UP000516437">
    <property type="component" value="Chromosome 5"/>
</dbReference>